<dbReference type="AlphaFoldDB" id="A0A4P9Z4A4"/>
<dbReference type="InterPro" id="IPR047242">
    <property type="entry name" value="CDC5L/Cef1"/>
</dbReference>
<feature type="region of interest" description="Disordered" evidence="9">
    <location>
        <begin position="234"/>
        <end position="275"/>
    </location>
</feature>
<feature type="compositionally biased region" description="Basic and acidic residues" evidence="9">
    <location>
        <begin position="234"/>
        <end position="271"/>
    </location>
</feature>
<comment type="similarity">
    <text evidence="1">Belongs to the CEF1 family.</text>
</comment>
<evidence type="ECO:0000259" key="12">
    <source>
        <dbReference type="PROSITE" id="PS51294"/>
    </source>
</evidence>
<dbReference type="GO" id="GO:0000974">
    <property type="term" value="C:Prp19 complex"/>
    <property type="evidence" value="ECO:0007669"/>
    <property type="project" value="InterPro"/>
</dbReference>
<keyword evidence="4" id="KW-0677">Repeat</keyword>
<evidence type="ECO:0000259" key="10">
    <source>
        <dbReference type="PROSITE" id="PS50090"/>
    </source>
</evidence>
<proteinExistence type="inferred from homology"/>
<dbReference type="InterPro" id="IPR021786">
    <property type="entry name" value="Cdc5p/Cef1_C"/>
</dbReference>
<feature type="domain" description="Myb-like" evidence="10">
    <location>
        <begin position="1"/>
        <end position="47"/>
    </location>
</feature>
<dbReference type="PROSITE" id="PS50090">
    <property type="entry name" value="MYB_LIKE"/>
    <property type="match status" value="2"/>
</dbReference>
<feature type="domain" description="SANT" evidence="11">
    <location>
        <begin position="1"/>
        <end position="56"/>
    </location>
</feature>
<dbReference type="InterPro" id="IPR001005">
    <property type="entry name" value="SANT/Myb"/>
</dbReference>
<evidence type="ECO:0000256" key="6">
    <source>
        <dbReference type="ARBA" id="ARBA00023187"/>
    </source>
</evidence>
<dbReference type="GO" id="GO:0005681">
    <property type="term" value="C:spliceosomal complex"/>
    <property type="evidence" value="ECO:0007669"/>
    <property type="project" value="UniProtKB-KW"/>
</dbReference>
<keyword evidence="6" id="KW-0508">mRNA splicing</keyword>
<evidence type="ECO:0000313" key="13">
    <source>
        <dbReference type="EMBL" id="RKP27394.1"/>
    </source>
</evidence>
<dbReference type="Gene3D" id="1.10.10.60">
    <property type="entry name" value="Homeodomain-like"/>
    <property type="match status" value="2"/>
</dbReference>
<dbReference type="GO" id="GO:0003677">
    <property type="term" value="F:DNA binding"/>
    <property type="evidence" value="ECO:0007669"/>
    <property type="project" value="UniProtKB-KW"/>
</dbReference>
<feature type="domain" description="Myb-like" evidence="10">
    <location>
        <begin position="48"/>
        <end position="97"/>
    </location>
</feature>
<evidence type="ECO:0000256" key="2">
    <source>
        <dbReference type="ARBA" id="ARBA00022664"/>
    </source>
</evidence>
<feature type="region of interest" description="Disordered" evidence="9">
    <location>
        <begin position="551"/>
        <end position="586"/>
    </location>
</feature>
<evidence type="ECO:0000256" key="4">
    <source>
        <dbReference type="ARBA" id="ARBA00022737"/>
    </source>
</evidence>
<dbReference type="Pfam" id="PF13921">
    <property type="entry name" value="Myb_DNA-bind_6"/>
    <property type="match status" value="1"/>
</dbReference>
<dbReference type="PANTHER" id="PTHR45885:SF1">
    <property type="entry name" value="CELL DIVISION CYCLE 5-LIKE PROTEIN"/>
    <property type="match status" value="1"/>
</dbReference>
<dbReference type="EMBL" id="KZ989215">
    <property type="protein sequence ID" value="RKP27394.1"/>
    <property type="molecule type" value="Genomic_DNA"/>
</dbReference>
<dbReference type="InterPro" id="IPR009057">
    <property type="entry name" value="Homeodomain-like_sf"/>
</dbReference>
<dbReference type="Proteomes" id="UP000278143">
    <property type="component" value="Unassembled WGS sequence"/>
</dbReference>
<feature type="domain" description="HTH myb-type" evidence="12">
    <location>
        <begin position="1"/>
        <end position="51"/>
    </location>
</feature>
<dbReference type="CDD" id="cd00167">
    <property type="entry name" value="SANT"/>
    <property type="match status" value="1"/>
</dbReference>
<accession>A0A4P9Z4A4</accession>
<dbReference type="InterPro" id="IPR017930">
    <property type="entry name" value="Myb_dom"/>
</dbReference>
<dbReference type="PROSITE" id="PS51294">
    <property type="entry name" value="HTH_MYB"/>
    <property type="match status" value="2"/>
</dbReference>
<dbReference type="PROSITE" id="PS51293">
    <property type="entry name" value="SANT"/>
    <property type="match status" value="1"/>
</dbReference>
<evidence type="ECO:0000256" key="1">
    <source>
        <dbReference type="ARBA" id="ARBA00010506"/>
    </source>
</evidence>
<keyword evidence="3" id="KW-0747">Spliceosome</keyword>
<dbReference type="OrthoDB" id="1410009at2759"/>
<sequence>GGVWKNTEDEILKAAVMKYGKNQWARISSLLVRKTPSQCKARWYEWLDPSIKKTEWSREEDEKLLHLAKLMPTQWRTIAPLVGRTPAQCLERYQRLLDEAEQQEHTETGDAGPSADDVRRLRPGEIDPDPETKPARPDPVDMDEDEKEMLSEARARLANTQGKKAKRKAREKQLEEARRLTSLQKRRELKAAGIVIGLRKKRKHMDYNVDIPFERKPAPGFYDVHEEELREKQEKAFKPIDLHKLDSKRAEQEEEERRRKEQKRDKTRNQKSDISFVKASTAALEAQERERIAKRKKLALPAPQVGENELEELIKMGLTGESAKEMVDVDENAASRALLGDYTGMNTGMPVRTPRTPAMENTVMMEARNLRALNSAQTPLLGDENAALQDTTAAGTGFEGATPRRAVLATPNPLLTPLRKPSSDMAGGSTPATATTKDGMPPRRMGGATPMRTPFRDEMGINDEDGMSMVGATPREDRHRLADIRRRLASDLSKLPAPKNDFEVLLPEEEEVAEEASKEDGDAQAQHRTVMDASELERLRREKRLAEEQARLKRRSQAVQRDLPRPMIGAEDPLGASAPASTAEDPVSMAAQMIREEMLRMIRHDSVHHPVPGTHPVGGLQDEELEVLDEQYMDVARQIVADEVEQQRQQHPYDLDEMAARWEDVQAAMKQERAAKLSPVDAANEERQRFDLLKQAMMKEASRAAKIEKKLGVTLGGYQARSRALRKQVSETHKELDQVSLELASFDALRLSETGAIPRRVEALQAEVDTLAKREMSLQQRYATLARERDQAVQEAMALKHQI</sequence>
<dbReference type="SMART" id="SM00717">
    <property type="entry name" value="SANT"/>
    <property type="match status" value="2"/>
</dbReference>
<evidence type="ECO:0000259" key="11">
    <source>
        <dbReference type="PROSITE" id="PS51293"/>
    </source>
</evidence>
<dbReference type="InterPro" id="IPR047240">
    <property type="entry name" value="SANT_CDC5L_II"/>
</dbReference>
<evidence type="ECO:0000313" key="14">
    <source>
        <dbReference type="Proteomes" id="UP000278143"/>
    </source>
</evidence>
<name>A0A4P9Z4A4_9FUNG</name>
<keyword evidence="2" id="KW-0507">mRNA processing</keyword>
<dbReference type="Pfam" id="PF11831">
    <property type="entry name" value="Myb_Cef"/>
    <property type="match status" value="1"/>
</dbReference>
<gene>
    <name evidence="13" type="ORF">SYNPS1DRAFT_5526</name>
</gene>
<dbReference type="PANTHER" id="PTHR45885">
    <property type="entry name" value="CELL DIVISION CYCLE 5-LIKE PROTEIN"/>
    <property type="match status" value="1"/>
</dbReference>
<keyword evidence="5" id="KW-0238">DNA-binding</keyword>
<keyword evidence="7" id="KW-0539">Nucleus</keyword>
<feature type="non-terminal residue" evidence="13">
    <location>
        <position position="803"/>
    </location>
</feature>
<keyword evidence="8" id="KW-0175">Coiled coil</keyword>
<reference evidence="14" key="1">
    <citation type="journal article" date="2018" name="Nat. Microbiol.">
        <title>Leveraging single-cell genomics to expand the fungal tree of life.</title>
        <authorList>
            <person name="Ahrendt S.R."/>
            <person name="Quandt C.A."/>
            <person name="Ciobanu D."/>
            <person name="Clum A."/>
            <person name="Salamov A."/>
            <person name="Andreopoulos B."/>
            <person name="Cheng J.F."/>
            <person name="Woyke T."/>
            <person name="Pelin A."/>
            <person name="Henrissat B."/>
            <person name="Reynolds N.K."/>
            <person name="Benny G.L."/>
            <person name="Smith M.E."/>
            <person name="James T.Y."/>
            <person name="Grigoriev I.V."/>
        </authorList>
    </citation>
    <scope>NUCLEOTIDE SEQUENCE [LARGE SCALE GENOMIC DNA]</scope>
    <source>
        <strain evidence="14">Benny S71-1</strain>
    </source>
</reference>
<dbReference type="SUPFAM" id="SSF46689">
    <property type="entry name" value="Homeodomain-like"/>
    <property type="match status" value="2"/>
</dbReference>
<keyword evidence="14" id="KW-1185">Reference proteome</keyword>
<feature type="compositionally biased region" description="Basic and acidic residues" evidence="9">
    <location>
        <begin position="116"/>
        <end position="139"/>
    </location>
</feature>
<organism evidence="13 14">
    <name type="scientific">Syncephalis pseudoplumigaleata</name>
    <dbReference type="NCBI Taxonomy" id="1712513"/>
    <lineage>
        <taxon>Eukaryota</taxon>
        <taxon>Fungi</taxon>
        <taxon>Fungi incertae sedis</taxon>
        <taxon>Zoopagomycota</taxon>
        <taxon>Zoopagomycotina</taxon>
        <taxon>Zoopagomycetes</taxon>
        <taxon>Zoopagales</taxon>
        <taxon>Piptocephalidaceae</taxon>
        <taxon>Syncephalis</taxon>
    </lineage>
</organism>
<evidence type="ECO:0000256" key="5">
    <source>
        <dbReference type="ARBA" id="ARBA00023125"/>
    </source>
</evidence>
<evidence type="ECO:0000256" key="7">
    <source>
        <dbReference type="ARBA" id="ARBA00023242"/>
    </source>
</evidence>
<evidence type="ECO:0000256" key="9">
    <source>
        <dbReference type="SAM" id="MobiDB-lite"/>
    </source>
</evidence>
<feature type="region of interest" description="Disordered" evidence="9">
    <location>
        <begin position="413"/>
        <end position="468"/>
    </location>
</feature>
<feature type="domain" description="HTH myb-type" evidence="12">
    <location>
        <begin position="52"/>
        <end position="101"/>
    </location>
</feature>
<evidence type="ECO:0000256" key="3">
    <source>
        <dbReference type="ARBA" id="ARBA00022728"/>
    </source>
</evidence>
<feature type="coiled-coil region" evidence="8">
    <location>
        <begin position="761"/>
        <end position="802"/>
    </location>
</feature>
<feature type="non-terminal residue" evidence="13">
    <location>
        <position position="1"/>
    </location>
</feature>
<dbReference type="FunFam" id="1.10.10.60:FF:000021">
    <property type="entry name" value="CDC5 cell division cycle 5-like"/>
    <property type="match status" value="1"/>
</dbReference>
<feature type="region of interest" description="Disordered" evidence="9">
    <location>
        <begin position="101"/>
        <end position="179"/>
    </location>
</feature>
<evidence type="ECO:0000256" key="8">
    <source>
        <dbReference type="SAM" id="Coils"/>
    </source>
</evidence>
<protein>
    <submittedName>
        <fullName evidence="13">Pre-mRNA splicing factor component-domain-containing protein</fullName>
    </submittedName>
</protein>
<dbReference type="InterPro" id="IPR017884">
    <property type="entry name" value="SANT_dom"/>
</dbReference>
<dbReference type="CDD" id="cd11659">
    <property type="entry name" value="SANT_CDC5_II"/>
    <property type="match status" value="1"/>
</dbReference>
<dbReference type="GO" id="GO:0000398">
    <property type="term" value="P:mRNA splicing, via spliceosome"/>
    <property type="evidence" value="ECO:0007669"/>
    <property type="project" value="InterPro"/>
</dbReference>